<comment type="caution">
    <text evidence="2">The sequence shown here is derived from an EMBL/GenBank/DDBJ whole genome shotgun (WGS) entry which is preliminary data.</text>
</comment>
<dbReference type="AlphaFoldDB" id="A0A6M1TZ95"/>
<accession>A0A6M1TZ95</accession>
<keyword evidence="2" id="KW-0489">Methyltransferase</keyword>
<organism evidence="2 3">
    <name type="scientific">Paragemmobacter kunshanensis</name>
    <dbReference type="NCBI Taxonomy" id="2583234"/>
    <lineage>
        <taxon>Bacteria</taxon>
        <taxon>Pseudomonadati</taxon>
        <taxon>Pseudomonadota</taxon>
        <taxon>Alphaproteobacteria</taxon>
        <taxon>Rhodobacterales</taxon>
        <taxon>Paracoccaceae</taxon>
        <taxon>Paragemmobacter</taxon>
    </lineage>
</organism>
<gene>
    <name evidence="2" type="ORF">G5V65_14125</name>
</gene>
<dbReference type="InterPro" id="IPR029063">
    <property type="entry name" value="SAM-dependent_MTases_sf"/>
</dbReference>
<evidence type="ECO:0000313" key="3">
    <source>
        <dbReference type="Proteomes" id="UP000474758"/>
    </source>
</evidence>
<protein>
    <submittedName>
        <fullName evidence="2">Class I SAM-dependent methyltransferase</fullName>
    </submittedName>
</protein>
<dbReference type="Proteomes" id="UP000474758">
    <property type="component" value="Unassembled WGS sequence"/>
</dbReference>
<name>A0A6M1TZ95_9RHOB</name>
<dbReference type="SUPFAM" id="SSF53335">
    <property type="entry name" value="S-adenosyl-L-methionine-dependent methyltransferases"/>
    <property type="match status" value="1"/>
</dbReference>
<dbReference type="GO" id="GO:0032259">
    <property type="term" value="P:methylation"/>
    <property type="evidence" value="ECO:0007669"/>
    <property type="project" value="UniProtKB-KW"/>
</dbReference>
<dbReference type="Gene3D" id="3.40.50.150">
    <property type="entry name" value="Vaccinia Virus protein VP39"/>
    <property type="match status" value="1"/>
</dbReference>
<keyword evidence="3" id="KW-1185">Reference proteome</keyword>
<keyword evidence="2" id="KW-0808">Transferase</keyword>
<proteinExistence type="predicted"/>
<evidence type="ECO:0000313" key="2">
    <source>
        <dbReference type="EMBL" id="NGQ92036.1"/>
    </source>
</evidence>
<sequence length="240" mass="24722">MDWDSFLAVHSDLPREGPGEAADVGWALALACLPEGAAICDAGAGAGGDVAALLTVPGARVLAIDTHPGFVAQMRARFAGEARVTVEEADMAALGAHPAGHFDLIWCAGALYFLGLEEGLARMGAALKPGGVLAFSEPCHFVDAPSEAAVGFWEGYPVRTASGIAAAVAAAGYASLGARPLGDAAWEAYYAPMEARIAALRPGADGRLAAMLDLCGDEAAQWRRVRAETGYLLTVARWKG</sequence>
<dbReference type="InterPro" id="IPR041698">
    <property type="entry name" value="Methyltransf_25"/>
</dbReference>
<dbReference type="CDD" id="cd02440">
    <property type="entry name" value="AdoMet_MTases"/>
    <property type="match status" value="1"/>
</dbReference>
<dbReference type="EMBL" id="JAALFE010000014">
    <property type="protein sequence ID" value="NGQ92036.1"/>
    <property type="molecule type" value="Genomic_DNA"/>
</dbReference>
<evidence type="ECO:0000259" key="1">
    <source>
        <dbReference type="Pfam" id="PF13649"/>
    </source>
</evidence>
<dbReference type="GO" id="GO:0008168">
    <property type="term" value="F:methyltransferase activity"/>
    <property type="evidence" value="ECO:0007669"/>
    <property type="project" value="UniProtKB-KW"/>
</dbReference>
<reference evidence="2 3" key="1">
    <citation type="submission" date="2020-02" db="EMBL/GenBank/DDBJ databases">
        <title>Rhodobacter translucens sp. nov., a novel bacterium isolated from activated sludge.</title>
        <authorList>
            <person name="Liu J."/>
        </authorList>
    </citation>
    <scope>NUCLEOTIDE SEQUENCE [LARGE SCALE GENOMIC DNA]</scope>
    <source>
        <strain evidence="2 3">HX-7-19</strain>
    </source>
</reference>
<dbReference type="Pfam" id="PF13649">
    <property type="entry name" value="Methyltransf_25"/>
    <property type="match status" value="1"/>
</dbReference>
<feature type="domain" description="Methyltransferase" evidence="1">
    <location>
        <begin position="39"/>
        <end position="131"/>
    </location>
</feature>